<reference evidence="1" key="1">
    <citation type="submission" date="2021-06" db="EMBL/GenBank/DDBJ databases">
        <authorList>
            <person name="Kallberg Y."/>
            <person name="Tangrot J."/>
            <person name="Rosling A."/>
        </authorList>
    </citation>
    <scope>NUCLEOTIDE SEQUENCE</scope>
    <source>
        <strain evidence="1">MA461A</strain>
    </source>
</reference>
<keyword evidence="2" id="KW-1185">Reference proteome</keyword>
<comment type="caution">
    <text evidence="1">The sequence shown here is derived from an EMBL/GenBank/DDBJ whole genome shotgun (WGS) entry which is preliminary data.</text>
</comment>
<protein>
    <submittedName>
        <fullName evidence="1">33220_t:CDS:1</fullName>
    </submittedName>
</protein>
<proteinExistence type="predicted"/>
<dbReference type="EMBL" id="CAJVQC010034087">
    <property type="protein sequence ID" value="CAG8755592.1"/>
    <property type="molecule type" value="Genomic_DNA"/>
</dbReference>
<name>A0ACA9QJH2_9GLOM</name>
<feature type="non-terminal residue" evidence="1">
    <location>
        <position position="1"/>
    </location>
</feature>
<dbReference type="Proteomes" id="UP000789920">
    <property type="component" value="Unassembled WGS sequence"/>
</dbReference>
<gene>
    <name evidence="1" type="ORF">RPERSI_LOCUS14643</name>
</gene>
<accession>A0ACA9QJH2</accession>
<evidence type="ECO:0000313" key="2">
    <source>
        <dbReference type="Proteomes" id="UP000789920"/>
    </source>
</evidence>
<evidence type="ECO:0000313" key="1">
    <source>
        <dbReference type="EMBL" id="CAG8755592.1"/>
    </source>
</evidence>
<sequence>PTNAGYSYGDVVSTTSAAEDDVFTFLEIFFQNFPQYAKLKFHIAGESYGGHYLPVLASKIKNSNANINLESILIGNGLIDPLVQFKSFPDIACNNPPYEPVLDNATCTQMRENFPICANSTQACYDSKSSEDCTNAFSQCFSTMIDPLTSAGINYLDIRQHCSGIACYPTFLDIFAYSNSTNVKTELGVDPSFSFQLCNTAVNSTFVNSGDWMLPFDGYIPSLLENNIRVLVYAGDADYLCNWLGNDAWTKALNWTGAASFNNANITQWITATGTYSGDVRTSNGLTFLKIFNAAHMAVHDQPAASLDFFNKWISNKPL</sequence>
<organism evidence="1 2">
    <name type="scientific">Racocetra persica</name>
    <dbReference type="NCBI Taxonomy" id="160502"/>
    <lineage>
        <taxon>Eukaryota</taxon>
        <taxon>Fungi</taxon>
        <taxon>Fungi incertae sedis</taxon>
        <taxon>Mucoromycota</taxon>
        <taxon>Glomeromycotina</taxon>
        <taxon>Glomeromycetes</taxon>
        <taxon>Diversisporales</taxon>
        <taxon>Gigasporaceae</taxon>
        <taxon>Racocetra</taxon>
    </lineage>
</organism>